<dbReference type="Proteomes" id="UP000604825">
    <property type="component" value="Unassembled WGS sequence"/>
</dbReference>
<dbReference type="OrthoDB" id="5835829at2759"/>
<comment type="similarity">
    <text evidence="1 3">Belongs to the UDP-glycosyltransferase family.</text>
</comment>
<comment type="caution">
    <text evidence="6">The sequence shown here is derived from an EMBL/GenBank/DDBJ whole genome shotgun (WGS) entry which is preliminary data.</text>
</comment>
<accession>A0A811N7R9</accession>
<dbReference type="PROSITE" id="PS00375">
    <property type="entry name" value="UDPGT"/>
    <property type="match status" value="1"/>
</dbReference>
<keyword evidence="5" id="KW-0732">Signal</keyword>
<evidence type="ECO:0000256" key="3">
    <source>
        <dbReference type="RuleBase" id="RU003718"/>
    </source>
</evidence>
<dbReference type="FunFam" id="3.40.50.2000:FF:000037">
    <property type="entry name" value="Glycosyltransferase"/>
    <property type="match status" value="1"/>
</dbReference>
<feature type="signal peptide" evidence="5">
    <location>
        <begin position="1"/>
        <end position="20"/>
    </location>
</feature>
<dbReference type="InterPro" id="IPR002213">
    <property type="entry name" value="UDP_glucos_trans"/>
</dbReference>
<dbReference type="InterPro" id="IPR050481">
    <property type="entry name" value="UDP-glycosyltransf_plant"/>
</dbReference>
<evidence type="ECO:0000313" key="7">
    <source>
        <dbReference type="Proteomes" id="UP000604825"/>
    </source>
</evidence>
<evidence type="ECO:0000256" key="4">
    <source>
        <dbReference type="RuleBase" id="RU362057"/>
    </source>
</evidence>
<dbReference type="Gene3D" id="3.40.50.2000">
    <property type="entry name" value="Glycogen Phosphorylase B"/>
    <property type="match status" value="2"/>
</dbReference>
<dbReference type="Pfam" id="PF00201">
    <property type="entry name" value="UDPGT"/>
    <property type="match status" value="1"/>
</dbReference>
<dbReference type="InterPro" id="IPR035595">
    <property type="entry name" value="UDP_glycos_trans_CS"/>
</dbReference>
<sequence>MAAADSSPLHIVIFPWLAFGHLVPCLELAERLAERGHRVSFVSTPGILSRLRPVAPALASLIDLVALPFPRIDGLPEGVEATCDLPPGKAELHMEALDRLAPAFSAFLDAACADGKVDWLLIDNFHASMADVASEHKVPCILNMPYSAATTEDFGIPDLRTVPPMFRRFVEAFEKCKLIAARSSFELEPESLPLMTKILGKPVLPVGLLPPPPAGAGGNNTQRDDSAALSWLDEQPSKSVVYVSFGSEYPMTLKQLHEIARGLELAGTRFLWALKKPKGVHPDEDVLPPGFEERTRGRGSVVTGWVPQTSILGHGAVAAFVMHCGWGSTIEALQYGHPLIMMPILVDHLSTARVMTDLRKVGVKVRKEKNHEAFLGDNIATAIRAVMCEEETRRIFVANAKKLQEIVADDKCHNRYIDEFIQSLRTYKN</sequence>
<reference evidence="6" key="1">
    <citation type="submission" date="2020-10" db="EMBL/GenBank/DDBJ databases">
        <authorList>
            <person name="Han B."/>
            <person name="Lu T."/>
            <person name="Zhao Q."/>
            <person name="Huang X."/>
            <person name="Zhao Y."/>
        </authorList>
    </citation>
    <scope>NUCLEOTIDE SEQUENCE</scope>
</reference>
<organism evidence="6 7">
    <name type="scientific">Miscanthus lutarioriparius</name>
    <dbReference type="NCBI Taxonomy" id="422564"/>
    <lineage>
        <taxon>Eukaryota</taxon>
        <taxon>Viridiplantae</taxon>
        <taxon>Streptophyta</taxon>
        <taxon>Embryophyta</taxon>
        <taxon>Tracheophyta</taxon>
        <taxon>Spermatophyta</taxon>
        <taxon>Magnoliopsida</taxon>
        <taxon>Liliopsida</taxon>
        <taxon>Poales</taxon>
        <taxon>Poaceae</taxon>
        <taxon>PACMAD clade</taxon>
        <taxon>Panicoideae</taxon>
        <taxon>Andropogonodae</taxon>
        <taxon>Andropogoneae</taxon>
        <taxon>Saccharinae</taxon>
        <taxon>Miscanthus</taxon>
    </lineage>
</organism>
<gene>
    <name evidence="6" type="ORF">NCGR_LOCUS11919</name>
</gene>
<dbReference type="SUPFAM" id="SSF53756">
    <property type="entry name" value="UDP-Glycosyltransferase/glycogen phosphorylase"/>
    <property type="match status" value="1"/>
</dbReference>
<keyword evidence="3" id="KW-0328">Glycosyltransferase</keyword>
<dbReference type="EC" id="2.4.1.-" evidence="4"/>
<feature type="chain" id="PRO_5032584462" description="Glycosyltransferase" evidence="5">
    <location>
        <begin position="21"/>
        <end position="429"/>
    </location>
</feature>
<evidence type="ECO:0000256" key="5">
    <source>
        <dbReference type="SAM" id="SignalP"/>
    </source>
</evidence>
<evidence type="ECO:0000256" key="1">
    <source>
        <dbReference type="ARBA" id="ARBA00009995"/>
    </source>
</evidence>
<dbReference type="AlphaFoldDB" id="A0A811N7R9"/>
<dbReference type="CDD" id="cd03784">
    <property type="entry name" value="GT1_Gtf-like"/>
    <property type="match status" value="1"/>
</dbReference>
<protein>
    <recommendedName>
        <fullName evidence="4">Glycosyltransferase</fullName>
        <ecNumber evidence="4">2.4.1.-</ecNumber>
    </recommendedName>
</protein>
<name>A0A811N7R9_9POAL</name>
<dbReference type="PANTHER" id="PTHR48049:SF60">
    <property type="entry name" value="UDP-GLYCOSYLTRANSFERASE 91B1"/>
    <property type="match status" value="1"/>
</dbReference>
<dbReference type="GO" id="GO:0035251">
    <property type="term" value="F:UDP-glucosyltransferase activity"/>
    <property type="evidence" value="ECO:0007669"/>
    <property type="project" value="InterPro"/>
</dbReference>
<dbReference type="FunFam" id="3.40.50.2000:FF:000789">
    <property type="entry name" value="Glycosyltransferase"/>
    <property type="match status" value="1"/>
</dbReference>
<keyword evidence="7" id="KW-1185">Reference proteome</keyword>
<dbReference type="EMBL" id="CAJGYO010000003">
    <property type="protein sequence ID" value="CAD6217982.1"/>
    <property type="molecule type" value="Genomic_DNA"/>
</dbReference>
<keyword evidence="2 3" id="KW-0808">Transferase</keyword>
<evidence type="ECO:0000256" key="2">
    <source>
        <dbReference type="ARBA" id="ARBA00022679"/>
    </source>
</evidence>
<evidence type="ECO:0000313" key="6">
    <source>
        <dbReference type="EMBL" id="CAD6217982.1"/>
    </source>
</evidence>
<proteinExistence type="inferred from homology"/>
<dbReference type="PANTHER" id="PTHR48049">
    <property type="entry name" value="GLYCOSYLTRANSFERASE"/>
    <property type="match status" value="1"/>
</dbReference>